<proteinExistence type="predicted"/>
<dbReference type="Pfam" id="PF13193">
    <property type="entry name" value="AMP-binding_C"/>
    <property type="match status" value="5"/>
</dbReference>
<dbReference type="InterPro" id="IPR020845">
    <property type="entry name" value="AMP-binding_CS"/>
</dbReference>
<evidence type="ECO:0000256" key="4">
    <source>
        <dbReference type="SAM" id="MobiDB-lite"/>
    </source>
</evidence>
<dbReference type="InterPro" id="IPR025110">
    <property type="entry name" value="AMP-bd_C"/>
</dbReference>
<dbReference type="NCBIfam" id="NF003417">
    <property type="entry name" value="PRK04813.1"/>
    <property type="match status" value="5"/>
</dbReference>
<gene>
    <name evidence="6" type="ORF">IU459_34780</name>
</gene>
<evidence type="ECO:0000259" key="5">
    <source>
        <dbReference type="PROSITE" id="PS50075"/>
    </source>
</evidence>
<dbReference type="InterPro" id="IPR036736">
    <property type="entry name" value="ACP-like_sf"/>
</dbReference>
<feature type="non-terminal residue" evidence="6">
    <location>
        <position position="1"/>
    </location>
</feature>
<evidence type="ECO:0000256" key="2">
    <source>
        <dbReference type="ARBA" id="ARBA00022450"/>
    </source>
</evidence>
<dbReference type="PROSITE" id="PS00455">
    <property type="entry name" value="AMP_BINDING"/>
    <property type="match status" value="4"/>
</dbReference>
<dbReference type="InterPro" id="IPR045851">
    <property type="entry name" value="AMP-bd_C_sf"/>
</dbReference>
<feature type="domain" description="Carrier" evidence="5">
    <location>
        <begin position="2396"/>
        <end position="2472"/>
    </location>
</feature>
<protein>
    <submittedName>
        <fullName evidence="6">Amino acid adenylation domain-containing protein</fullName>
    </submittedName>
</protein>
<accession>A0ABS0D1I5</accession>
<comment type="cofactor">
    <cofactor evidence="1">
        <name>pantetheine 4'-phosphate</name>
        <dbReference type="ChEBI" id="CHEBI:47942"/>
    </cofactor>
</comment>
<dbReference type="SMART" id="SM00823">
    <property type="entry name" value="PKS_PP"/>
    <property type="match status" value="5"/>
</dbReference>
<feature type="region of interest" description="Disordered" evidence="4">
    <location>
        <begin position="1616"/>
        <end position="1636"/>
    </location>
</feature>
<dbReference type="PANTHER" id="PTHR45527">
    <property type="entry name" value="NONRIBOSOMAL PEPTIDE SYNTHETASE"/>
    <property type="match status" value="1"/>
</dbReference>
<evidence type="ECO:0000313" key="7">
    <source>
        <dbReference type="Proteomes" id="UP000702209"/>
    </source>
</evidence>
<keyword evidence="2" id="KW-0596">Phosphopantetheine</keyword>
<dbReference type="CDD" id="cd05930">
    <property type="entry name" value="A_NRPS"/>
    <property type="match status" value="1"/>
</dbReference>
<dbReference type="SUPFAM" id="SSF56801">
    <property type="entry name" value="Acetyl-CoA synthetase-like"/>
    <property type="match status" value="5"/>
</dbReference>
<dbReference type="Proteomes" id="UP000702209">
    <property type="component" value="Unassembled WGS sequence"/>
</dbReference>
<dbReference type="CDD" id="cd17643">
    <property type="entry name" value="A_NRPS_Cytc1-like"/>
    <property type="match status" value="1"/>
</dbReference>
<dbReference type="Pfam" id="PF00975">
    <property type="entry name" value="Thioesterase"/>
    <property type="match status" value="1"/>
</dbReference>
<feature type="domain" description="Carrier" evidence="5">
    <location>
        <begin position="3464"/>
        <end position="3539"/>
    </location>
</feature>
<evidence type="ECO:0000256" key="1">
    <source>
        <dbReference type="ARBA" id="ARBA00001957"/>
    </source>
</evidence>
<dbReference type="Gene3D" id="3.40.50.980">
    <property type="match status" value="6"/>
</dbReference>
<dbReference type="Gene3D" id="1.10.1200.10">
    <property type="entry name" value="ACP-like"/>
    <property type="match status" value="4"/>
</dbReference>
<dbReference type="PROSITE" id="PS50075">
    <property type="entry name" value="CARRIER"/>
    <property type="match status" value="5"/>
</dbReference>
<dbReference type="CDD" id="cd17646">
    <property type="entry name" value="A_NRPS_AB3403-like"/>
    <property type="match status" value="1"/>
</dbReference>
<keyword evidence="3" id="KW-0597">Phosphoprotein</keyword>
<dbReference type="PANTHER" id="PTHR45527:SF1">
    <property type="entry name" value="FATTY ACID SYNTHASE"/>
    <property type="match status" value="1"/>
</dbReference>
<dbReference type="Pfam" id="PF00550">
    <property type="entry name" value="PP-binding"/>
    <property type="match status" value="5"/>
</dbReference>
<dbReference type="Gene3D" id="2.30.38.10">
    <property type="entry name" value="Luciferase, Domain 3"/>
    <property type="match status" value="3"/>
</dbReference>
<evidence type="ECO:0000313" key="6">
    <source>
        <dbReference type="EMBL" id="MBF6302664.1"/>
    </source>
</evidence>
<dbReference type="Gene3D" id="3.30.559.30">
    <property type="entry name" value="Nonribosomal peptide synthetase, condensation domain"/>
    <property type="match status" value="4"/>
</dbReference>
<sequence length="4888" mass="524461">LRAILCGGERVGPELVARWASGDRSFYIVYGPTETTIFATGTEALSRDSATHLGTPVPGMGVHVLDARLRLVPPGVVGELYLSGPALAEGYLRRPGLSAERFVASPFGGSGARMYRTGDLVRRTPDGLLEYHGRVDFQVKIRGLRIELDEIDNALTAHPDVDYAATLGTTLPSGVKALVSYVLPRIDATTGAEGGRVVLDTAELAEFIGKTLPAYMIPAAITVLDELPLTPVGKLDRAALPEPVLTVREFRAPATPNERLVADTFAAVLLPHSDDGADRVGADDDFFELGGNSLLATQVAGRLGSALGVRVPVALVFEASMVARLAERLGELTGASVSPPRPMPRPERVPLSYAQQRMWFLNRFDPASASNNIPLAVRLSGALDVAALRAAIGDLVERHEVLRTSYPEHDGVGSQRVHAISEPGAVPELPVLEVTEAEILESTGAVVGEGFDVTAAPPIRLRLLRLSETEHVLVCVVHHIAADGSSMLPLTADLMTAYSARATGAAPGWEPLPLQYADYTLWQRETLGEENDPDSILARQIGFWRDRLADLPEKLDLPADRPRPAVFSGRGASYEFTIDATVHAALNRLAQRHDATLFMVAHAAFAVLLARLSNTGDITVGTPVAGRGDAALSGLIGMFVNTLALRTEVDPGDSFADLLEQARGRDVEAFGHAEVPFERLVELLDPVRSSAHHPLFQVMLTFQNFTPATLELPSLNVSALEFAWSLTKFDLELTMVPREDERTPLGISAAFTYATDLFDEATITGFAERLCRILAVVAESPQLLVGDIDLLDTAERTAILESWNDTRHPVASGLLLDGYRSAVAQHPDTVAVVHADQQLTYREFDERVNRLARVLIEQGVGAESLVGLAVRRSLDLVVGMYAILTAGGAYVPLDPDHPGERIGHVLDTADPVCVLTTTADTIPVPSHIPVLCLDTLDTGGRSGAPVRVEELARPLLPQHLAYVIFTSGSTGRPKGVGVSHQAIDNQIQWMLAEYPMGPGEVYLQKTATTFDVSLWGYFMPLRTGAKLVVADHDGHRDPSYLAAMIAAHGVTVTDFVPTMLSEFAAHVPAASLAGLRDVFVIGEALPPETVRAVDAVTDARVHNLYGPTEAAVSVTYWPADGSDTVTVPIGRPQWNTQVFVLDARLRPVPAGVPGELYLAGDQLARGYVRQSAQTAGRFVANPFAAGARMYRTGDLVIWRAPDADRPQRLEYLGRTDFQVKYRGQRIELGEIETALLAQPSVSQAAAAVIPSALGEQLAAYAVPAPGHDIDQHDLLHAIATVLPAYMVPSAVVVLPELPLNTSGKLDRKALPEPVFEAAEYRPTRTPAEHAVAQVFADLLGIDRVGAEDDFFALGGNSLLATRAVARVNEVLNSQVTVRDLFEASRVAALAARVVPGGVDSRPALVRSIRPDRIPLSLAQQRMWLINRIDPDSPAYNMPFALRLTGALDVPALRLAVADVLERHEALRTRFPADADGVPYQEILSADAVLPEGLVVEHDTTDLMDTVAGLMSTGFDVTASAPLRIRVFSSGHEHLFVLVVHHISADGASLAPLARDLMTAYLARTGGATPDWSPLPVQYADFALWQHAAIGSDTDPSSRAAQQLSYWRDQLAQLSGPLQLPTDRPRPATPSTRGASTGVTIPAAIHDQLTRIAREHNATLFMVVHAALAALLGRLSGGTDIVMGTPIAGRGERALDDLVGMFVNTLALRVDVDPAATFHDLVDRTRETALSAFANADIPFERVVEEAGLPRSAAADPLIRVMLSFQDLEQPTLELPDLTVAALDTGEITAKFDLQVIIEPRLAADNSPGEMAVVFAYATDLFDESTVRSFISRFERILNAVAAEPSTAVWDIDILDAEEARRLMTAGSATPAHGNEADTIALLPDLLAAAVEENPDGIAVLFADESESLGELEYIELDEQSTRLARSLIERGIGPEDLVAVGIPRSLESVLAVWAIAKTGAAFAPVDPHYPRERVTQMVSDSRAVLGLTVGAVRADLPDDVEWLVIDTAEFAHALDRHPTDPITDRDRTRPLRPDHPAYVIYTSGSTGVPKGVVVTHAGLPSFCAEQRERYRVTSSSRTLHFASPSFDAAVLELLLAVGGAATMVVVAPTVYGGADLTAVLRRERVTHAFVTPAALASMDPAGLDRLRVVIAGGEACPPELLRRWIQPIAGRRTREFYNGYGPTETTIMTNISDPLSPEGPVTIGGPIRGMRALVLDGRLRPVPEGVTGELYLGGDQLARGYHNRRALTASRFVADPYGPPGARLYRTGDIVRPQRIGQQTVISYVGRNDFQVKVRGFRIELGEIDAELSGRPDIEFAVTVGRESDSGATILVSYVLPAPDVSIDTEALVDELARTLPAHMVPTAIVVLDEIPLTPVGKLDRRALPEPQLATAPFRPPSGRLEQAVADVFTELLGTTRPLGADDDFFRLGGNSLIASQAAARLGTLLDAQVPVRLLFEASTVALLAARLADYAGSGRGGLLTARQRPERIPLSSAQQRMWFLNQFDTGSAAYNVPMAVRLTGDLDVAALRAAIADVMNRHEILRTVYPQTTQGPVQVILPPDQAVPGLEVRTVAPEDVESAVMAALSTTFDVTVEVPLQVALFGVAGADDAEPVEHVLAMVVHHISADGSSLVPLSRDLMVAYAARTAGAAPDWTPLAVQYADYSIWQHEVLGSEDDADSRAAQQIAYWRRTLVGLPEQLDLPTDRPRPAVQSFAGGKVEVRVDAATHQALVDLAHDHGATLFMVVHTAFAVLLARLARTDDIAVGTPIAGRGEAVLDDLIGMFVNTLVFRTRIDAGEPFTELLLRQRDADIEAFANADVPFERLVEVLDPVRSTARHPLFQVGFSFQNLAEATLELPGLTVAGLDLNTGLSQFDLHLIVADSYAESGAAAGINGFLTYAADLFDASTADTIVARLSRVLKTIARAPKTAVGELAILSEAERADILVRRNATQRAVRLPTTLASLLDATVANSPDAVAVVADAPEGATELTYGELDARVNRLARHLISLGVGPESRVVLALPRSVDLLVAMYATAKAGGAYVPVDPEQPAERTSYILAAVDPVCVLAGTEFDTEIAPVLRVHELDLAGLDPMPISDADRIVPLRPDHTAYVIFTSGSTGRPKGVAVAHEAIVNQLRWKNLEFGLDAADAILLKTAATFDLSVWEFWSAAVCGGRLIIAAPDGHRDPAYLTELMAREWVTTLHVVPSMLEALLTAGLPDSLWRVLAIGEALPAALAQRFVRDHPRTELFNLYGPTEAAVSVTSHRVTEADDATVPIGVPEWNNRVYVLDGRLQPVPDGVVGEMYLAGAQLARGYFGQATLTAERFVADPFGAGERMYRTGDLAVWNRAGELEYRGRSDFQLKLRGFRVEPGEIEATLLSRPEIAQAVVTTRTDAHTGDRLVAYLVPSRDTADVDIAQVKSALGAVLPSYMVPSAFVVLDALPVTVNGKLDRPALPEPEFVPAVYRAPSTPIEEIVAGIYADLLGADQVGAEDDFFALGGNSLLATQVAARLGAALETTVAVRALFEAPTVAGLALLAEQRADAGGRRAPVAGPRPEQIPLSPAQQRMWFLNQFDTTSAVDNIPVAVRLTGSLDVTALRQAVVDLVARHETLRTRYPQTSAGPVQQVLDPSDVPIDFLPKQIGAEQVGQEIRDVVTKGFDVTVELPFRTALLRLSDTDHVLVLVAHHISADGWSIGPLTRDVMVAYAGHAAGVSPDWSPLALQYADYSLWQHSVLGSEDDPRSLIAQQIEYWRSALAGLPDELPLPTDRIRPAVQSFSGGRVGFTIDTDLYRELRALARAQNATLFMVVHAAFAVLLARLSATDDIAIGTPVAGRGEPEFDDMIGMFVNTLVLRTQVPGRLTFEELLAQTRSTDLQAFAHADLPFERLVELLNPQRSTARHPLFQVSLTFDNLPEKRLELPGLQVEAVDFEVGTAKFDLSLAVRENSAALETGHDVGMFAEFSFADDLFDDATVRGFADRFGRILAAVAADPTVVVGDIDLLSTSERAIVLGESTSRNVTASAVTLPGLIGEQARLRPDAVAVRFGDTTVSFDALTRRASRVARALIAAGAGPDSLVGVAVSRTEELPVALLGVLMAGAAYVPIDLSYPSQRVAGVLADAAPVCVLTTAAERSGLPEVEVPVVLLEQTAGFGDDPVTDAERLAPLRPENLAYVIYTSGSTGVPKGVGVTHRNVVELLANTQPLFGFGERDVWSVFHSFAFDFSVWELWCALASGGSVVVVDYATSRSPELFRELLIRERVTVLNQTPSAFRQLIEADRDASPAELALRYVIFGGEALDLRQLSRWYERYPADAPRLVNMYGITETTVHVSFLSIDEQLVDSPASLIGRALPGLDTPVLDIRLRPAPFGTPGEVYVAGSQVSRGYVGRPGLTATRFVANPFGPPGSRMYRSGDIARWTRSGGGEPGLAYGGRGDQQVQLRGFRIELGEIEAALLRCPGVSQAVALVRTDRVQGEQLVGYVVPEAGADLDPTELRSQVAEFLTGYMVPAAVVVLEGVPLTVNGKLDRQALPAPEFRARVYRAPATPVEAAVAAAFAEVLGLDRFGMDDNFFEHGGNSLIAAKLTTRLSAALGTSVPVMRVFTAPTPAGVVADLARRAGGRVQTEAAFDMLLPLRPAGSAAPLFCVHPVSGISWSYAGLAAYLDPDRPLYGLQTPVLAGEAVMPGSIQEWAARYVELIRSVQPQGPYHLLGWSFGGVIAHEMAVQLQREGDTVAVLAVMDSYMADPPGTVVTDAGQVPVAELIGGLLGEAAGDLGNVAELDWAALPEMFTELPEPFASFGADRVTRILDAAVHSVALRSAYRPPLYQGDVVYFTAALDDPTGRVGATLWGGIVDGTVHNHAVSTTHWQMTTTAGLAQIAEVLTTIWREDTTSRE</sequence>
<dbReference type="NCBIfam" id="TIGR01733">
    <property type="entry name" value="AA-adenyl-dom"/>
    <property type="match status" value="4"/>
</dbReference>
<name>A0ABS0D1I5_9NOCA</name>
<dbReference type="SUPFAM" id="SSF47336">
    <property type="entry name" value="ACP-like"/>
    <property type="match status" value="5"/>
</dbReference>
<keyword evidence="7" id="KW-1185">Reference proteome</keyword>
<feature type="domain" description="Carrier" evidence="5">
    <location>
        <begin position="4537"/>
        <end position="4612"/>
    </location>
</feature>
<dbReference type="InterPro" id="IPR000873">
    <property type="entry name" value="AMP-dep_synth/lig_dom"/>
</dbReference>
<dbReference type="SUPFAM" id="SSF52777">
    <property type="entry name" value="CoA-dependent acyltransferases"/>
    <property type="match status" value="8"/>
</dbReference>
<dbReference type="InterPro" id="IPR023213">
    <property type="entry name" value="CAT-like_dom_sf"/>
</dbReference>
<dbReference type="InterPro" id="IPR006162">
    <property type="entry name" value="Ppantetheine_attach_site"/>
</dbReference>
<dbReference type="Gene3D" id="3.40.50.1820">
    <property type="entry name" value="alpha/beta hydrolase"/>
    <property type="match status" value="1"/>
</dbReference>
<dbReference type="InterPro" id="IPR001031">
    <property type="entry name" value="Thioesterase"/>
</dbReference>
<dbReference type="Gene3D" id="3.30.300.30">
    <property type="match status" value="5"/>
</dbReference>
<dbReference type="InterPro" id="IPR010071">
    <property type="entry name" value="AA_adenyl_dom"/>
</dbReference>
<dbReference type="Pfam" id="PF00501">
    <property type="entry name" value="AMP-binding"/>
    <property type="match status" value="5"/>
</dbReference>
<feature type="domain" description="Carrier" evidence="5">
    <location>
        <begin position="1322"/>
        <end position="1397"/>
    </location>
</feature>
<dbReference type="EMBL" id="JADLQX010000050">
    <property type="protein sequence ID" value="MBF6302664.1"/>
    <property type="molecule type" value="Genomic_DNA"/>
</dbReference>
<dbReference type="Gene3D" id="3.30.559.10">
    <property type="entry name" value="Chloramphenicol acetyltransferase-like domain"/>
    <property type="match status" value="4"/>
</dbReference>
<dbReference type="InterPro" id="IPR001242">
    <property type="entry name" value="Condensation_dom"/>
</dbReference>
<dbReference type="InterPro" id="IPR020806">
    <property type="entry name" value="PKS_PP-bd"/>
</dbReference>
<dbReference type="Pfam" id="PF00668">
    <property type="entry name" value="Condensation"/>
    <property type="match status" value="4"/>
</dbReference>
<dbReference type="InterPro" id="IPR029058">
    <property type="entry name" value="AB_hydrolase_fold"/>
</dbReference>
<dbReference type="InterPro" id="IPR042099">
    <property type="entry name" value="ANL_N_sf"/>
</dbReference>
<dbReference type="Gene3D" id="3.40.50.12780">
    <property type="entry name" value="N-terminal domain of ligase-like"/>
    <property type="match status" value="2"/>
</dbReference>
<dbReference type="SUPFAM" id="SSF53474">
    <property type="entry name" value="alpha/beta-Hydrolases"/>
    <property type="match status" value="1"/>
</dbReference>
<dbReference type="PROSITE" id="PS00012">
    <property type="entry name" value="PHOSPHOPANTETHEINE"/>
    <property type="match status" value="3"/>
</dbReference>
<dbReference type="CDD" id="cd19540">
    <property type="entry name" value="LCL_NRPS-like"/>
    <property type="match status" value="4"/>
</dbReference>
<evidence type="ECO:0000256" key="3">
    <source>
        <dbReference type="ARBA" id="ARBA00022553"/>
    </source>
</evidence>
<reference evidence="6 7" key="1">
    <citation type="submission" date="2020-10" db="EMBL/GenBank/DDBJ databases">
        <title>Identification of Nocardia species via Next-generation sequencing and recognition of intraspecies genetic diversity.</title>
        <authorList>
            <person name="Li P."/>
            <person name="Li P."/>
            <person name="Lu B."/>
        </authorList>
    </citation>
    <scope>NUCLEOTIDE SEQUENCE [LARGE SCALE GENOMIC DNA]</scope>
    <source>
        <strain evidence="6 7">BJ06-0157</strain>
    </source>
</reference>
<feature type="domain" description="Carrier" evidence="5">
    <location>
        <begin position="252"/>
        <end position="333"/>
    </location>
</feature>
<dbReference type="InterPro" id="IPR009081">
    <property type="entry name" value="PP-bd_ACP"/>
</dbReference>
<organism evidence="6 7">
    <name type="scientific">Nocardia amamiensis</name>
    <dbReference type="NCBI Taxonomy" id="404578"/>
    <lineage>
        <taxon>Bacteria</taxon>
        <taxon>Bacillati</taxon>
        <taxon>Actinomycetota</taxon>
        <taxon>Actinomycetes</taxon>
        <taxon>Mycobacteriales</taxon>
        <taxon>Nocardiaceae</taxon>
        <taxon>Nocardia</taxon>
    </lineage>
</organism>
<comment type="caution">
    <text evidence="6">The sequence shown here is derived from an EMBL/GenBank/DDBJ whole genome shotgun (WGS) entry which is preliminary data.</text>
</comment>